<evidence type="ECO:0000313" key="3">
    <source>
        <dbReference type="Proteomes" id="UP001165065"/>
    </source>
</evidence>
<dbReference type="AlphaFoldDB" id="A0A9W7L2E5"/>
<gene>
    <name evidence="2" type="ORF">TrCOL_g10802</name>
</gene>
<dbReference type="SUPFAM" id="SSF52047">
    <property type="entry name" value="RNI-like"/>
    <property type="match status" value="1"/>
</dbReference>
<dbReference type="OrthoDB" id="550575at2759"/>
<sequence>MQTPSSAHSSPRRGDAVDVVYHLSAEGDFAYFTQPLQFRIPAPLYRESISSPLASPRLGGGGQTTATPATYWTVKTISTRTDKKDCACIGEMDTTSVFAFRDSEGNKGSLQYSEEAAAASIEETKEDGKIDPAISNHRPSPNPLLNTNKTTVSQSQEYREGTFAEDHALVPYDRAVTIFTNFGVGGRFLSGGKKGSKVCWKTASDTLIGGRDQWTWVVRKARKEKQLTMPSEESAEYRRRNDNFVRCGDVVYLESFENPGYFVKPSLKGVNILSLGREGSELQVVAPSLRFAIKLGERTSMYRAAAVSARNAKSQGQERRKRLLQRIMEAKEQQQLRKCINHVVPEVIIKTILSFFTGCNLPVHVVPSGLYPYEVQEYIDKLPLGARKESVKFLKRAREVCKQWECAASEFIKGIRAYEMILGGGTGTPKKNLQSRFDKFPSLTSINLRNFDALTSYDILRLKFPIESLRCLNLGGCYKLDDDIADTLASMSSLVHLNVATTRLTDYGVEVVMSSLDYLTTVNFFGMKLITKRAARLVVDTQKNLKSLNLRGAGETLITGDEGKMLKTFCNLEECEVLTGKMSDDGVYN</sequence>
<dbReference type="InterPro" id="IPR032675">
    <property type="entry name" value="LRR_dom_sf"/>
</dbReference>
<accession>A0A9W7L2E5</accession>
<dbReference type="EMBL" id="BRYA01000603">
    <property type="protein sequence ID" value="GMI25147.1"/>
    <property type="molecule type" value="Genomic_DNA"/>
</dbReference>
<reference evidence="3" key="1">
    <citation type="journal article" date="2023" name="Commun. Biol.">
        <title>Genome analysis of Parmales, the sister group of diatoms, reveals the evolutionary specialization of diatoms from phago-mixotrophs to photoautotrophs.</title>
        <authorList>
            <person name="Ban H."/>
            <person name="Sato S."/>
            <person name="Yoshikawa S."/>
            <person name="Yamada K."/>
            <person name="Nakamura Y."/>
            <person name="Ichinomiya M."/>
            <person name="Sato N."/>
            <person name="Blanc-Mathieu R."/>
            <person name="Endo H."/>
            <person name="Kuwata A."/>
            <person name="Ogata H."/>
        </authorList>
    </citation>
    <scope>NUCLEOTIDE SEQUENCE [LARGE SCALE GENOMIC DNA]</scope>
</reference>
<feature type="compositionally biased region" description="Polar residues" evidence="1">
    <location>
        <begin position="137"/>
        <end position="148"/>
    </location>
</feature>
<protein>
    <submittedName>
        <fullName evidence="2">Uncharacterized protein</fullName>
    </submittedName>
</protein>
<keyword evidence="3" id="KW-1185">Reference proteome</keyword>
<feature type="region of interest" description="Disordered" evidence="1">
    <location>
        <begin position="125"/>
        <end position="148"/>
    </location>
</feature>
<organism evidence="2 3">
    <name type="scientific">Triparma columacea</name>
    <dbReference type="NCBI Taxonomy" id="722753"/>
    <lineage>
        <taxon>Eukaryota</taxon>
        <taxon>Sar</taxon>
        <taxon>Stramenopiles</taxon>
        <taxon>Ochrophyta</taxon>
        <taxon>Bolidophyceae</taxon>
        <taxon>Parmales</taxon>
        <taxon>Triparmaceae</taxon>
        <taxon>Triparma</taxon>
    </lineage>
</organism>
<name>A0A9W7L2E5_9STRA</name>
<evidence type="ECO:0000313" key="2">
    <source>
        <dbReference type="EMBL" id="GMI25147.1"/>
    </source>
</evidence>
<dbReference type="Proteomes" id="UP001165065">
    <property type="component" value="Unassembled WGS sequence"/>
</dbReference>
<proteinExistence type="predicted"/>
<comment type="caution">
    <text evidence="2">The sequence shown here is derived from an EMBL/GenBank/DDBJ whole genome shotgun (WGS) entry which is preliminary data.</text>
</comment>
<evidence type="ECO:0000256" key="1">
    <source>
        <dbReference type="SAM" id="MobiDB-lite"/>
    </source>
</evidence>
<dbReference type="Gene3D" id="3.80.10.10">
    <property type="entry name" value="Ribonuclease Inhibitor"/>
    <property type="match status" value="1"/>
</dbReference>